<feature type="transmembrane region" description="Helical" evidence="6">
    <location>
        <begin position="124"/>
        <end position="143"/>
    </location>
</feature>
<organism evidence="8 9">
    <name type="scientific">Silvimonas terrae</name>
    <dbReference type="NCBI Taxonomy" id="300266"/>
    <lineage>
        <taxon>Bacteria</taxon>
        <taxon>Pseudomonadati</taxon>
        <taxon>Pseudomonadota</taxon>
        <taxon>Betaproteobacteria</taxon>
        <taxon>Neisseriales</taxon>
        <taxon>Chitinibacteraceae</taxon>
        <taxon>Silvimonas</taxon>
    </lineage>
</organism>
<dbReference type="Pfam" id="PF00892">
    <property type="entry name" value="EamA"/>
    <property type="match status" value="2"/>
</dbReference>
<dbReference type="InterPro" id="IPR000620">
    <property type="entry name" value="EamA_dom"/>
</dbReference>
<dbReference type="PANTHER" id="PTHR32322:SF2">
    <property type="entry name" value="EAMA DOMAIN-CONTAINING PROTEIN"/>
    <property type="match status" value="1"/>
</dbReference>
<accession>A0A840RK51</accession>
<keyword evidence="4 6" id="KW-1133">Transmembrane helix</keyword>
<comment type="similarity">
    <text evidence="2">Belongs to the EamA transporter family.</text>
</comment>
<evidence type="ECO:0000256" key="4">
    <source>
        <dbReference type="ARBA" id="ARBA00022989"/>
    </source>
</evidence>
<feature type="domain" description="EamA" evidence="7">
    <location>
        <begin position="16"/>
        <end position="136"/>
    </location>
</feature>
<keyword evidence="3 6" id="KW-0812">Transmembrane</keyword>
<comment type="subcellular location">
    <subcellularLocation>
        <location evidence="1">Membrane</location>
        <topology evidence="1">Multi-pass membrane protein</topology>
    </subcellularLocation>
</comment>
<evidence type="ECO:0000256" key="1">
    <source>
        <dbReference type="ARBA" id="ARBA00004141"/>
    </source>
</evidence>
<gene>
    <name evidence="8" type="ORF">HNQ50_003337</name>
</gene>
<dbReference type="GO" id="GO:0016020">
    <property type="term" value="C:membrane"/>
    <property type="evidence" value="ECO:0007669"/>
    <property type="project" value="UniProtKB-SubCell"/>
</dbReference>
<feature type="domain" description="EamA" evidence="7">
    <location>
        <begin position="148"/>
        <end position="279"/>
    </location>
</feature>
<dbReference type="PANTHER" id="PTHR32322">
    <property type="entry name" value="INNER MEMBRANE TRANSPORTER"/>
    <property type="match status" value="1"/>
</dbReference>
<dbReference type="SUPFAM" id="SSF103481">
    <property type="entry name" value="Multidrug resistance efflux transporter EmrE"/>
    <property type="match status" value="2"/>
</dbReference>
<evidence type="ECO:0000256" key="2">
    <source>
        <dbReference type="ARBA" id="ARBA00007362"/>
    </source>
</evidence>
<dbReference type="InterPro" id="IPR037185">
    <property type="entry name" value="EmrE-like"/>
</dbReference>
<dbReference type="AlphaFoldDB" id="A0A840RK51"/>
<proteinExistence type="inferred from homology"/>
<comment type="caution">
    <text evidence="8">The sequence shown here is derived from an EMBL/GenBank/DDBJ whole genome shotgun (WGS) entry which is preliminary data.</text>
</comment>
<feature type="transmembrane region" description="Helical" evidence="6">
    <location>
        <begin position="262"/>
        <end position="281"/>
    </location>
</feature>
<dbReference type="RefSeq" id="WP_184102264.1">
    <property type="nucleotide sequence ID" value="NZ_JACHHN010000007.1"/>
</dbReference>
<reference evidence="8 9" key="1">
    <citation type="submission" date="2020-08" db="EMBL/GenBank/DDBJ databases">
        <title>Genomic Encyclopedia of Type Strains, Phase IV (KMG-IV): sequencing the most valuable type-strain genomes for metagenomic binning, comparative biology and taxonomic classification.</title>
        <authorList>
            <person name="Goeker M."/>
        </authorList>
    </citation>
    <scope>NUCLEOTIDE SEQUENCE [LARGE SCALE GENOMIC DNA]</scope>
    <source>
        <strain evidence="8 9">DSM 18233</strain>
    </source>
</reference>
<feature type="transmembrane region" description="Helical" evidence="6">
    <location>
        <begin position="149"/>
        <end position="166"/>
    </location>
</feature>
<dbReference type="EMBL" id="JACHHN010000007">
    <property type="protein sequence ID" value="MBB5192593.1"/>
    <property type="molecule type" value="Genomic_DNA"/>
</dbReference>
<protein>
    <submittedName>
        <fullName evidence="8">Drug/metabolite transporter (DMT)-like permease</fullName>
    </submittedName>
</protein>
<evidence type="ECO:0000256" key="3">
    <source>
        <dbReference type="ARBA" id="ARBA00022692"/>
    </source>
</evidence>
<keyword evidence="9" id="KW-1185">Reference proteome</keyword>
<feature type="transmembrane region" description="Helical" evidence="6">
    <location>
        <begin position="237"/>
        <end position="256"/>
    </location>
</feature>
<evidence type="ECO:0000313" key="9">
    <source>
        <dbReference type="Proteomes" id="UP000543030"/>
    </source>
</evidence>
<evidence type="ECO:0000256" key="6">
    <source>
        <dbReference type="SAM" id="Phobius"/>
    </source>
</evidence>
<evidence type="ECO:0000256" key="5">
    <source>
        <dbReference type="ARBA" id="ARBA00023136"/>
    </source>
</evidence>
<dbReference type="Proteomes" id="UP000543030">
    <property type="component" value="Unassembled WGS sequence"/>
</dbReference>
<feature type="transmembrane region" description="Helical" evidence="6">
    <location>
        <begin position="36"/>
        <end position="56"/>
    </location>
</feature>
<feature type="transmembrane region" description="Helical" evidence="6">
    <location>
        <begin position="178"/>
        <end position="196"/>
    </location>
</feature>
<name>A0A840RK51_9NEIS</name>
<dbReference type="InterPro" id="IPR050638">
    <property type="entry name" value="AA-Vitamin_Transporters"/>
</dbReference>
<feature type="transmembrane region" description="Helical" evidence="6">
    <location>
        <begin position="94"/>
        <end position="112"/>
    </location>
</feature>
<sequence length="286" mass="30461">MNIRTLSWAAPMTFFVLLWSSAPLFTRWGLNHASVMALLALRFAAALAALLILGWRERAWLPAPGTRWRVAGAGLLMMSCYSVCYFQAMAHGMTPGVLATVLGTQPVLTLLATERRFAPARLAGLLLALCGLALVVWQSLIVARLSGTGVLFSLGALACMTTGALVQSRVKQSPGAVLPLQCAMSLGVCLILGAFQPMQVEWNGTVLVSVLWLGLVVSVGAQMLLYRMMASGNLVNVTSLFYLVPVVTALLDYLVLGNALTGWAMLGMGIIIAGLLVVFRVKKPAA</sequence>
<keyword evidence="5 6" id="KW-0472">Membrane</keyword>
<evidence type="ECO:0000313" key="8">
    <source>
        <dbReference type="EMBL" id="MBB5192593.1"/>
    </source>
</evidence>
<feature type="transmembrane region" description="Helical" evidence="6">
    <location>
        <begin position="12"/>
        <end position="30"/>
    </location>
</feature>
<feature type="transmembrane region" description="Helical" evidence="6">
    <location>
        <begin position="202"/>
        <end position="225"/>
    </location>
</feature>
<feature type="transmembrane region" description="Helical" evidence="6">
    <location>
        <begin position="68"/>
        <end position="88"/>
    </location>
</feature>
<evidence type="ECO:0000259" key="7">
    <source>
        <dbReference type="Pfam" id="PF00892"/>
    </source>
</evidence>